<feature type="transmembrane region" description="Helical" evidence="7">
    <location>
        <begin position="80"/>
        <end position="106"/>
    </location>
</feature>
<protein>
    <submittedName>
        <fullName evidence="9">Multiple sugar transport system permease protein</fullName>
    </submittedName>
</protein>
<evidence type="ECO:0000313" key="9">
    <source>
        <dbReference type="EMBL" id="SDA90308.1"/>
    </source>
</evidence>
<accession>A0A1G5Z614</accession>
<dbReference type="Proteomes" id="UP000198588">
    <property type="component" value="Unassembled WGS sequence"/>
</dbReference>
<dbReference type="AlphaFoldDB" id="A0A1G5Z614"/>
<dbReference type="STRING" id="1165689.SAMN02927914_04328"/>
<feature type="transmembrane region" description="Helical" evidence="7">
    <location>
        <begin position="211"/>
        <end position="233"/>
    </location>
</feature>
<comment type="subcellular location">
    <subcellularLocation>
        <location evidence="1 7">Cell membrane</location>
        <topology evidence="1 7">Multi-pass membrane protein</topology>
    </subcellularLocation>
</comment>
<dbReference type="PROSITE" id="PS50928">
    <property type="entry name" value="ABC_TM1"/>
    <property type="match status" value="1"/>
</dbReference>
<dbReference type="InterPro" id="IPR000515">
    <property type="entry name" value="MetI-like"/>
</dbReference>
<keyword evidence="4 7" id="KW-0812">Transmembrane</keyword>
<feature type="transmembrane region" description="Helical" evidence="7">
    <location>
        <begin position="273"/>
        <end position="296"/>
    </location>
</feature>
<dbReference type="SUPFAM" id="SSF161098">
    <property type="entry name" value="MetI-like"/>
    <property type="match status" value="1"/>
</dbReference>
<evidence type="ECO:0000256" key="5">
    <source>
        <dbReference type="ARBA" id="ARBA00022989"/>
    </source>
</evidence>
<dbReference type="GO" id="GO:0055085">
    <property type="term" value="P:transmembrane transport"/>
    <property type="evidence" value="ECO:0007669"/>
    <property type="project" value="InterPro"/>
</dbReference>
<feature type="transmembrane region" description="Helical" evidence="7">
    <location>
        <begin position="21"/>
        <end position="43"/>
    </location>
</feature>
<keyword evidence="2 7" id="KW-0813">Transport</keyword>
<dbReference type="PANTHER" id="PTHR43005:SF2">
    <property type="entry name" value="INTEGRAL MEMBRANE SUGAR TRANSPORT PROTEIN"/>
    <property type="match status" value="1"/>
</dbReference>
<comment type="similarity">
    <text evidence="7">Belongs to the binding-protein-dependent transport system permease family.</text>
</comment>
<feature type="transmembrane region" description="Helical" evidence="7">
    <location>
        <begin position="118"/>
        <end position="138"/>
    </location>
</feature>
<reference evidence="9 10" key="1">
    <citation type="submission" date="2016-10" db="EMBL/GenBank/DDBJ databases">
        <authorList>
            <person name="de Groot N.N."/>
        </authorList>
    </citation>
    <scope>NUCLEOTIDE SEQUENCE [LARGE SCALE GENOMIC DNA]</scope>
    <source>
        <strain evidence="9 10">CGMCC 1.12097</strain>
    </source>
</reference>
<keyword evidence="6 7" id="KW-0472">Membrane</keyword>
<evidence type="ECO:0000256" key="6">
    <source>
        <dbReference type="ARBA" id="ARBA00023136"/>
    </source>
</evidence>
<evidence type="ECO:0000256" key="2">
    <source>
        <dbReference type="ARBA" id="ARBA00022448"/>
    </source>
</evidence>
<proteinExistence type="inferred from homology"/>
<dbReference type="Pfam" id="PF00528">
    <property type="entry name" value="BPD_transp_1"/>
    <property type="match status" value="1"/>
</dbReference>
<organism evidence="9 10">
    <name type="scientific">Mesorhizobium qingshengii</name>
    <dbReference type="NCBI Taxonomy" id="1165689"/>
    <lineage>
        <taxon>Bacteria</taxon>
        <taxon>Pseudomonadati</taxon>
        <taxon>Pseudomonadota</taxon>
        <taxon>Alphaproteobacteria</taxon>
        <taxon>Hyphomicrobiales</taxon>
        <taxon>Phyllobacteriaceae</taxon>
        <taxon>Mesorhizobium</taxon>
    </lineage>
</organism>
<dbReference type="RefSeq" id="WP_167365183.1">
    <property type="nucleotide sequence ID" value="NZ_FMXM01000014.1"/>
</dbReference>
<dbReference type="Gene3D" id="1.10.3720.10">
    <property type="entry name" value="MetI-like"/>
    <property type="match status" value="1"/>
</dbReference>
<evidence type="ECO:0000256" key="3">
    <source>
        <dbReference type="ARBA" id="ARBA00022475"/>
    </source>
</evidence>
<dbReference type="PANTHER" id="PTHR43005">
    <property type="entry name" value="BLR7065 PROTEIN"/>
    <property type="match status" value="1"/>
</dbReference>
<feature type="domain" description="ABC transmembrane type-1" evidence="8">
    <location>
        <begin position="80"/>
        <end position="294"/>
    </location>
</feature>
<sequence length="302" mass="33145">MANSGTQSRKYRLQGAGLDLALPYLMLAPGLLIVLGVLVYPLWDGLRASTKVYRYGSVVADVGMQNYIKLWSDPQFLNSLWVTVEFVALSVTFEAILGFALALFCLREFRGIRLLRTILIIPMVITPVVVAIVFRLIYASDAGMLTAISEWMGGGQVQILGSPVKAFIGLVVLDVWEWTPLMFLILLAGLQSLPHEPFEAARVDGAGNWRVFADLTFPMMRPVLAIAIVLRTIDAFGTFDQVFVLTRGGPGEATRLVSIYGYDTAFKFQQTGYAAALFVTIGLVVLALAFSAVRLLRRVDAS</sequence>
<feature type="transmembrane region" description="Helical" evidence="7">
    <location>
        <begin position="166"/>
        <end position="190"/>
    </location>
</feature>
<dbReference type="InterPro" id="IPR035906">
    <property type="entry name" value="MetI-like_sf"/>
</dbReference>
<dbReference type="CDD" id="cd06261">
    <property type="entry name" value="TM_PBP2"/>
    <property type="match status" value="1"/>
</dbReference>
<evidence type="ECO:0000256" key="4">
    <source>
        <dbReference type="ARBA" id="ARBA00022692"/>
    </source>
</evidence>
<evidence type="ECO:0000259" key="8">
    <source>
        <dbReference type="PROSITE" id="PS50928"/>
    </source>
</evidence>
<gene>
    <name evidence="9" type="ORF">SAMN02927914_04328</name>
</gene>
<name>A0A1G5Z614_9HYPH</name>
<keyword evidence="9" id="KW-0762">Sugar transport</keyword>
<dbReference type="GO" id="GO:0005886">
    <property type="term" value="C:plasma membrane"/>
    <property type="evidence" value="ECO:0007669"/>
    <property type="project" value="UniProtKB-SubCell"/>
</dbReference>
<evidence type="ECO:0000256" key="1">
    <source>
        <dbReference type="ARBA" id="ARBA00004651"/>
    </source>
</evidence>
<keyword evidence="3" id="KW-1003">Cell membrane</keyword>
<dbReference type="EMBL" id="FMXM01000014">
    <property type="protein sequence ID" value="SDA90308.1"/>
    <property type="molecule type" value="Genomic_DNA"/>
</dbReference>
<evidence type="ECO:0000313" key="10">
    <source>
        <dbReference type="Proteomes" id="UP000198588"/>
    </source>
</evidence>
<keyword evidence="5 7" id="KW-1133">Transmembrane helix</keyword>
<evidence type="ECO:0000256" key="7">
    <source>
        <dbReference type="RuleBase" id="RU363032"/>
    </source>
</evidence>